<name>A0ACB7ZVA3_9AGAM</name>
<proteinExistence type="predicted"/>
<evidence type="ECO:0000313" key="2">
    <source>
        <dbReference type="Proteomes" id="UP000790377"/>
    </source>
</evidence>
<evidence type="ECO:0000313" key="1">
    <source>
        <dbReference type="EMBL" id="KAH7904797.1"/>
    </source>
</evidence>
<keyword evidence="2" id="KW-1185">Reference proteome</keyword>
<dbReference type="Proteomes" id="UP000790377">
    <property type="component" value="Unassembled WGS sequence"/>
</dbReference>
<dbReference type="EMBL" id="MU268359">
    <property type="protein sequence ID" value="KAH7904797.1"/>
    <property type="molecule type" value="Genomic_DNA"/>
</dbReference>
<organism evidence="1 2">
    <name type="scientific">Hygrophoropsis aurantiaca</name>
    <dbReference type="NCBI Taxonomy" id="72124"/>
    <lineage>
        <taxon>Eukaryota</taxon>
        <taxon>Fungi</taxon>
        <taxon>Dikarya</taxon>
        <taxon>Basidiomycota</taxon>
        <taxon>Agaricomycotina</taxon>
        <taxon>Agaricomycetes</taxon>
        <taxon>Agaricomycetidae</taxon>
        <taxon>Boletales</taxon>
        <taxon>Coniophorineae</taxon>
        <taxon>Hygrophoropsidaceae</taxon>
        <taxon>Hygrophoropsis</taxon>
    </lineage>
</organism>
<reference evidence="1" key="1">
    <citation type="journal article" date="2021" name="New Phytol.">
        <title>Evolutionary innovations through gain and loss of genes in the ectomycorrhizal Boletales.</title>
        <authorList>
            <person name="Wu G."/>
            <person name="Miyauchi S."/>
            <person name="Morin E."/>
            <person name="Kuo A."/>
            <person name="Drula E."/>
            <person name="Varga T."/>
            <person name="Kohler A."/>
            <person name="Feng B."/>
            <person name="Cao Y."/>
            <person name="Lipzen A."/>
            <person name="Daum C."/>
            <person name="Hundley H."/>
            <person name="Pangilinan J."/>
            <person name="Johnson J."/>
            <person name="Barry K."/>
            <person name="LaButti K."/>
            <person name="Ng V."/>
            <person name="Ahrendt S."/>
            <person name="Min B."/>
            <person name="Choi I.G."/>
            <person name="Park H."/>
            <person name="Plett J.M."/>
            <person name="Magnuson J."/>
            <person name="Spatafora J.W."/>
            <person name="Nagy L.G."/>
            <person name="Henrissat B."/>
            <person name="Grigoriev I.V."/>
            <person name="Yang Z.L."/>
            <person name="Xu J."/>
            <person name="Martin F.M."/>
        </authorList>
    </citation>
    <scope>NUCLEOTIDE SEQUENCE</scope>
    <source>
        <strain evidence="1">ATCC 28755</strain>
    </source>
</reference>
<accession>A0ACB7ZVA3</accession>
<protein>
    <submittedName>
        <fullName evidence="1">Decaprenyl diphosphate synthase-like protein</fullName>
    </submittedName>
</protein>
<sequence>MPAHIAFEMDGNRRYARALSQPPLAGHVAGFHALHAVLGACMRLHIRCVTVFAFSIENFARPPDEVNALMRLAEEKLRELGARGAVLEKYGVRVNVLGRRELLPAGVRAAVEWVEGVTRGNERAVFNLCMPYTSQDEITSAVQAAVREGVRAHEERLTTTTPSPPSPSTSSTTSSPNTPTPTPTPTADVDINAHLSTTLAGSPPLDILIRTSGVKRLSGFMQWQASSHTQIHLLDTYWPSFGLAQLVPVLLAYQRGVWGW</sequence>
<comment type="caution">
    <text evidence="1">The sequence shown here is derived from an EMBL/GenBank/DDBJ whole genome shotgun (WGS) entry which is preliminary data.</text>
</comment>
<gene>
    <name evidence="1" type="ORF">BJ138DRAFT_1165936</name>
</gene>